<dbReference type="NCBIfam" id="TIGR01725">
    <property type="entry name" value="phge_HK97_gp10"/>
    <property type="match status" value="1"/>
</dbReference>
<proteinExistence type="predicted"/>
<keyword evidence="2" id="KW-1185">Reference proteome</keyword>
<dbReference type="RefSeq" id="WP_111941976.1">
    <property type="nucleotide sequence ID" value="NZ_BAAACJ010000036.1"/>
</dbReference>
<evidence type="ECO:0000313" key="1">
    <source>
        <dbReference type="EMBL" id="MDQ0479722.1"/>
    </source>
</evidence>
<comment type="caution">
    <text evidence="1">The sequence shown here is derived from an EMBL/GenBank/DDBJ whole genome shotgun (WGS) entry which is preliminary data.</text>
</comment>
<evidence type="ECO:0000313" key="2">
    <source>
        <dbReference type="Proteomes" id="UP001224418"/>
    </source>
</evidence>
<reference evidence="1 2" key="1">
    <citation type="submission" date="2023-07" db="EMBL/GenBank/DDBJ databases">
        <title>Genomic Encyclopedia of Type Strains, Phase IV (KMG-IV): sequencing the most valuable type-strain genomes for metagenomic binning, comparative biology and taxonomic classification.</title>
        <authorList>
            <person name="Goeker M."/>
        </authorList>
    </citation>
    <scope>NUCLEOTIDE SEQUENCE [LARGE SCALE GENOMIC DNA]</scope>
    <source>
        <strain evidence="1 2">DSM 1400</strain>
    </source>
</reference>
<gene>
    <name evidence="1" type="ORF">QOZ93_001464</name>
</gene>
<dbReference type="InterPro" id="IPR010064">
    <property type="entry name" value="HK97-gp10_tail"/>
</dbReference>
<protein>
    <submittedName>
        <fullName evidence="1">HK97 gp10 family phage protein</fullName>
    </submittedName>
</protein>
<accession>A0ABU0JRJ7</accession>
<dbReference type="Proteomes" id="UP001224418">
    <property type="component" value="Unassembled WGS sequence"/>
</dbReference>
<dbReference type="EMBL" id="JAUSWN010000011">
    <property type="protein sequence ID" value="MDQ0479722.1"/>
    <property type="molecule type" value="Genomic_DNA"/>
</dbReference>
<organism evidence="1 2">
    <name type="scientific">Hathewaya limosa</name>
    <name type="common">Clostridium limosum</name>
    <dbReference type="NCBI Taxonomy" id="1536"/>
    <lineage>
        <taxon>Bacteria</taxon>
        <taxon>Bacillati</taxon>
        <taxon>Bacillota</taxon>
        <taxon>Clostridia</taxon>
        <taxon>Eubacteriales</taxon>
        <taxon>Clostridiaceae</taxon>
        <taxon>Hathewaya</taxon>
    </lineage>
</organism>
<sequence>MDGIEIEGMEEFTDMLEGMTIDEADEKKAIRNAIRPIAEEIEKNTPIGSTGKLKKISKTVKKEGLATVGIVRTKAFYDIFQEFGTSEQKKNVGYFDRSVKNKEDEALSILAKELLDKAK</sequence>
<dbReference type="Pfam" id="PF04883">
    <property type="entry name" value="HK97-gp10_like"/>
    <property type="match status" value="1"/>
</dbReference>
<name>A0ABU0JRJ7_HATLI</name>